<dbReference type="InterPro" id="IPR013805">
    <property type="entry name" value="GrpE_CC"/>
</dbReference>
<dbReference type="CDD" id="cd00446">
    <property type="entry name" value="GrpE"/>
    <property type="match status" value="1"/>
</dbReference>
<evidence type="ECO:0000256" key="1">
    <source>
        <dbReference type="ARBA" id="ARBA00004496"/>
    </source>
</evidence>
<evidence type="ECO:0000256" key="5">
    <source>
        <dbReference type="ARBA" id="ARBA00023016"/>
    </source>
</evidence>
<dbReference type="FunFam" id="2.30.22.10:FF:000001">
    <property type="entry name" value="Protein GrpE"/>
    <property type="match status" value="1"/>
</dbReference>
<keyword evidence="6 10" id="KW-0143">Chaperone</keyword>
<evidence type="ECO:0000256" key="10">
    <source>
        <dbReference type="HAMAP-Rule" id="MF_01151"/>
    </source>
</evidence>
<evidence type="ECO:0000256" key="13">
    <source>
        <dbReference type="SAM" id="MobiDB-lite"/>
    </source>
</evidence>
<organism evidence="14 15">
    <name type="scientific">Sulfurifustis variabilis</name>
    <dbReference type="NCBI Taxonomy" id="1675686"/>
    <lineage>
        <taxon>Bacteria</taxon>
        <taxon>Pseudomonadati</taxon>
        <taxon>Pseudomonadota</taxon>
        <taxon>Gammaproteobacteria</taxon>
        <taxon>Acidiferrobacterales</taxon>
        <taxon>Acidiferrobacteraceae</taxon>
        <taxon>Sulfurifustis</taxon>
    </lineage>
</organism>
<gene>
    <name evidence="10" type="primary">grpE</name>
    <name evidence="14" type="ORF">SVA_2436</name>
</gene>
<dbReference type="HAMAP" id="MF_01151">
    <property type="entry name" value="GrpE"/>
    <property type="match status" value="1"/>
</dbReference>
<keyword evidence="4 10" id="KW-0963">Cytoplasm</keyword>
<dbReference type="EMBL" id="AP014936">
    <property type="protein sequence ID" value="BAU48984.1"/>
    <property type="molecule type" value="Genomic_DNA"/>
</dbReference>
<feature type="compositionally biased region" description="Basic and acidic residues" evidence="13">
    <location>
        <begin position="1"/>
        <end position="24"/>
    </location>
</feature>
<comment type="subunit">
    <text evidence="3 10">Homodimer.</text>
</comment>
<keyword evidence="5 10" id="KW-0346">Stress response</keyword>
<dbReference type="PRINTS" id="PR00773">
    <property type="entry name" value="GRPEPROTEIN"/>
</dbReference>
<sequence>MAEDQERTLHAKDDGPRADTKTERPSPPGDEADAGESGAGDLKSQLAAARAEATEAQDRFLRARAEIENVRRRAEIDVQNAHKYGLERFATELLGVRDSLELARSVDIQAENQTALQKMHEGLDLTLRLMDDVFRKFSLAVIDPRGEKFDPSKHHAISVVESGEVPANHVVNVMQKGYLLHDRVLRPALVVVARAPEGGQAPGNA</sequence>
<dbReference type="PANTHER" id="PTHR21237">
    <property type="entry name" value="GRPE PROTEIN"/>
    <property type="match status" value="1"/>
</dbReference>
<evidence type="ECO:0000256" key="2">
    <source>
        <dbReference type="ARBA" id="ARBA00009054"/>
    </source>
</evidence>
<dbReference type="PANTHER" id="PTHR21237:SF23">
    <property type="entry name" value="GRPE PROTEIN HOMOLOG, MITOCHONDRIAL"/>
    <property type="match status" value="1"/>
</dbReference>
<evidence type="ECO:0000256" key="6">
    <source>
        <dbReference type="ARBA" id="ARBA00023186"/>
    </source>
</evidence>
<protein>
    <recommendedName>
        <fullName evidence="8 10">Protein GrpE</fullName>
    </recommendedName>
    <alternativeName>
        <fullName evidence="9 10">HSP-70 cofactor</fullName>
    </alternativeName>
</protein>
<dbReference type="Pfam" id="PF01025">
    <property type="entry name" value="GrpE"/>
    <property type="match status" value="1"/>
</dbReference>
<evidence type="ECO:0000256" key="9">
    <source>
        <dbReference type="ARBA" id="ARBA00076414"/>
    </source>
</evidence>
<dbReference type="GO" id="GO:0000774">
    <property type="term" value="F:adenyl-nucleotide exchange factor activity"/>
    <property type="evidence" value="ECO:0007669"/>
    <property type="project" value="InterPro"/>
</dbReference>
<dbReference type="SUPFAM" id="SSF51064">
    <property type="entry name" value="Head domain of nucleotide exchange factor GrpE"/>
    <property type="match status" value="1"/>
</dbReference>
<dbReference type="GO" id="GO:0006457">
    <property type="term" value="P:protein folding"/>
    <property type="evidence" value="ECO:0007669"/>
    <property type="project" value="InterPro"/>
</dbReference>
<name>A0A1B4VAV4_9GAMM</name>
<accession>A0A1B4VAV4</accession>
<dbReference type="RefSeq" id="WP_096461445.1">
    <property type="nucleotide sequence ID" value="NZ_AP014936.1"/>
</dbReference>
<reference evidence="14 15" key="1">
    <citation type="submission" date="2015-08" db="EMBL/GenBank/DDBJ databases">
        <title>Complete genome sequence of Sulfurifustis variabilis.</title>
        <authorList>
            <person name="Miura A."/>
            <person name="Kojima H."/>
            <person name="Fukui M."/>
        </authorList>
    </citation>
    <scope>NUCLEOTIDE SEQUENCE [LARGE SCALE GENOMIC DNA]</scope>
    <source>
        <strain evidence="15">skN76</strain>
    </source>
</reference>
<dbReference type="GO" id="GO:0051082">
    <property type="term" value="F:unfolded protein binding"/>
    <property type="evidence" value="ECO:0007669"/>
    <property type="project" value="TreeGrafter"/>
</dbReference>
<dbReference type="GO" id="GO:0051087">
    <property type="term" value="F:protein-folding chaperone binding"/>
    <property type="evidence" value="ECO:0007669"/>
    <property type="project" value="InterPro"/>
</dbReference>
<comment type="function">
    <text evidence="7 10 11">Participates actively in the response to hyperosmotic and heat shock by preventing the aggregation of stress-denatured proteins, in association with DnaK and GrpE. It is the nucleotide exchange factor for DnaK and may function as a thermosensor. Unfolded proteins bind initially to DnaJ; upon interaction with the DnaJ-bound protein, DnaK hydrolyzes its bound ATP, resulting in the formation of a stable complex. GrpE releases ADP from DnaK; ATP binding to DnaK triggers the release of the substrate protein, thus completing the reaction cycle. Several rounds of ATP-dependent interactions between DnaJ, DnaK and GrpE are required for fully efficient folding.</text>
</comment>
<dbReference type="NCBIfam" id="NF010737">
    <property type="entry name" value="PRK14139.1"/>
    <property type="match status" value="1"/>
</dbReference>
<evidence type="ECO:0000313" key="14">
    <source>
        <dbReference type="EMBL" id="BAU48984.1"/>
    </source>
</evidence>
<keyword evidence="15" id="KW-1185">Reference proteome</keyword>
<dbReference type="GO" id="GO:0042803">
    <property type="term" value="F:protein homodimerization activity"/>
    <property type="evidence" value="ECO:0007669"/>
    <property type="project" value="InterPro"/>
</dbReference>
<dbReference type="NCBIfam" id="NF010748">
    <property type="entry name" value="PRK14150.1"/>
    <property type="match status" value="1"/>
</dbReference>
<feature type="compositionally biased region" description="Low complexity" evidence="13">
    <location>
        <begin position="35"/>
        <end position="46"/>
    </location>
</feature>
<comment type="subcellular location">
    <subcellularLocation>
        <location evidence="1 10">Cytoplasm</location>
    </subcellularLocation>
</comment>
<dbReference type="KEGG" id="sva:SVA_2436"/>
<dbReference type="InterPro" id="IPR009012">
    <property type="entry name" value="GrpE_head"/>
</dbReference>
<evidence type="ECO:0000256" key="11">
    <source>
        <dbReference type="RuleBase" id="RU000639"/>
    </source>
</evidence>
<evidence type="ECO:0000256" key="7">
    <source>
        <dbReference type="ARBA" id="ARBA00053401"/>
    </source>
</evidence>
<evidence type="ECO:0000256" key="8">
    <source>
        <dbReference type="ARBA" id="ARBA00072274"/>
    </source>
</evidence>
<comment type="similarity">
    <text evidence="2 10 12">Belongs to the GrpE family.</text>
</comment>
<dbReference type="AlphaFoldDB" id="A0A1B4VAV4"/>
<dbReference type="InterPro" id="IPR000740">
    <property type="entry name" value="GrpE"/>
</dbReference>
<proteinExistence type="inferred from homology"/>
<dbReference type="GO" id="GO:0005829">
    <property type="term" value="C:cytosol"/>
    <property type="evidence" value="ECO:0007669"/>
    <property type="project" value="TreeGrafter"/>
</dbReference>
<evidence type="ECO:0000256" key="12">
    <source>
        <dbReference type="RuleBase" id="RU004478"/>
    </source>
</evidence>
<evidence type="ECO:0000256" key="3">
    <source>
        <dbReference type="ARBA" id="ARBA00011738"/>
    </source>
</evidence>
<dbReference type="SUPFAM" id="SSF58014">
    <property type="entry name" value="Coiled-coil domain of nucleotide exchange factor GrpE"/>
    <property type="match status" value="1"/>
</dbReference>
<dbReference type="Proteomes" id="UP000218899">
    <property type="component" value="Chromosome"/>
</dbReference>
<dbReference type="Gene3D" id="3.90.20.20">
    <property type="match status" value="1"/>
</dbReference>
<dbReference type="PROSITE" id="PS01071">
    <property type="entry name" value="GRPE"/>
    <property type="match status" value="1"/>
</dbReference>
<feature type="region of interest" description="Disordered" evidence="13">
    <location>
        <begin position="1"/>
        <end position="46"/>
    </location>
</feature>
<evidence type="ECO:0000313" key="15">
    <source>
        <dbReference type="Proteomes" id="UP000218899"/>
    </source>
</evidence>
<dbReference type="OrthoDB" id="9789811at2"/>
<evidence type="ECO:0000256" key="4">
    <source>
        <dbReference type="ARBA" id="ARBA00022490"/>
    </source>
</evidence>
<dbReference type="Gene3D" id="2.30.22.10">
    <property type="entry name" value="Head domain of nucleotide exchange factor GrpE"/>
    <property type="match status" value="1"/>
</dbReference>